<evidence type="ECO:0000256" key="1">
    <source>
        <dbReference type="SAM" id="MobiDB-lite"/>
    </source>
</evidence>
<feature type="signal peptide" evidence="2">
    <location>
        <begin position="1"/>
        <end position="19"/>
    </location>
</feature>
<keyword evidence="4" id="KW-1185">Reference proteome</keyword>
<dbReference type="OrthoDB" id="6744912at2759"/>
<feature type="region of interest" description="Disordered" evidence="1">
    <location>
        <begin position="470"/>
        <end position="530"/>
    </location>
</feature>
<sequence length="530" mass="56797">MIQKLAVYLLCSLVVTLNAIPIELYQRNIPVEVRYEGDVVRVIPRDVQARRNLDAKVQLDTDDLAQVFKHLPVQVEPDVLEVVKQEEQLKLINEEDVPAIKTVLPKEIQENVEKPTVPIAEKPVELPKEEKKDVIPAVKSLVQPESNESESDESKANILGKSVLKSAQQVPTTLDKVLQESHQIIKNGLQNLKDSFKPGKDELSPSSEQWATLEKAVDTYFDEQKQKLLKQTQPAGTDSAAPVAPAPEQNNWIQNIVNGFNGIATNFVQSIQSLGGPNNGNPVPQGQADEEPGQQPANQGFQGFVQFFNNGISNIVSTITGNTGPTTSNTNLSDSGAAPAQGGPIGFFGAIVSNVQNAFGIPQGQSPAGSQGDSASPVQQQQNGPAQVIQSVGLLFLPQGNAITNFFQGGNSNRPPSASGDEGAAPAQPSNTNIIQNIQNAIQNSPLNPFRPQGGTNEQNPIQNAIQSVGTQAQQLIPSAGQSQGPDSAKKPVVEVLSEEKPELQAQPEKPIKDNEISKKDSKTIPSTVA</sequence>
<name>A0A9P0CSV7_9CUCU</name>
<protein>
    <submittedName>
        <fullName evidence="3">Uncharacterized protein</fullName>
    </submittedName>
</protein>
<dbReference type="EMBL" id="OV651815">
    <property type="protein sequence ID" value="CAH1108837.1"/>
    <property type="molecule type" value="Genomic_DNA"/>
</dbReference>
<evidence type="ECO:0000313" key="4">
    <source>
        <dbReference type="Proteomes" id="UP001153636"/>
    </source>
</evidence>
<accession>A0A9P0CSV7</accession>
<feature type="compositionally biased region" description="Basic and acidic residues" evidence="1">
    <location>
        <begin position="488"/>
        <end position="503"/>
    </location>
</feature>
<feature type="compositionally biased region" description="Low complexity" evidence="1">
    <location>
        <begin position="275"/>
        <end position="284"/>
    </location>
</feature>
<organism evidence="3 4">
    <name type="scientific">Psylliodes chrysocephalus</name>
    <dbReference type="NCBI Taxonomy" id="3402493"/>
    <lineage>
        <taxon>Eukaryota</taxon>
        <taxon>Metazoa</taxon>
        <taxon>Ecdysozoa</taxon>
        <taxon>Arthropoda</taxon>
        <taxon>Hexapoda</taxon>
        <taxon>Insecta</taxon>
        <taxon>Pterygota</taxon>
        <taxon>Neoptera</taxon>
        <taxon>Endopterygota</taxon>
        <taxon>Coleoptera</taxon>
        <taxon>Polyphaga</taxon>
        <taxon>Cucujiformia</taxon>
        <taxon>Chrysomeloidea</taxon>
        <taxon>Chrysomelidae</taxon>
        <taxon>Galerucinae</taxon>
        <taxon>Alticini</taxon>
        <taxon>Psylliodes</taxon>
    </lineage>
</organism>
<feature type="region of interest" description="Disordered" evidence="1">
    <location>
        <begin position="271"/>
        <end position="300"/>
    </location>
</feature>
<evidence type="ECO:0000256" key="2">
    <source>
        <dbReference type="SAM" id="SignalP"/>
    </source>
</evidence>
<dbReference type="Proteomes" id="UP001153636">
    <property type="component" value="Chromosome 3"/>
</dbReference>
<reference evidence="3" key="1">
    <citation type="submission" date="2022-01" db="EMBL/GenBank/DDBJ databases">
        <authorList>
            <person name="King R."/>
        </authorList>
    </citation>
    <scope>NUCLEOTIDE SEQUENCE</scope>
</reference>
<feature type="chain" id="PRO_5040319545" evidence="2">
    <location>
        <begin position="20"/>
        <end position="530"/>
    </location>
</feature>
<feature type="compositionally biased region" description="Polar residues" evidence="1">
    <location>
        <begin position="406"/>
        <end position="416"/>
    </location>
</feature>
<feature type="compositionally biased region" description="Polar residues" evidence="1">
    <location>
        <begin position="470"/>
        <end position="486"/>
    </location>
</feature>
<feature type="region of interest" description="Disordered" evidence="1">
    <location>
        <begin position="406"/>
        <end position="430"/>
    </location>
</feature>
<keyword evidence="2" id="KW-0732">Signal</keyword>
<feature type="compositionally biased region" description="Basic and acidic residues" evidence="1">
    <location>
        <begin position="510"/>
        <end position="523"/>
    </location>
</feature>
<dbReference type="AlphaFoldDB" id="A0A9P0CSV7"/>
<gene>
    <name evidence="3" type="ORF">PSYICH_LOCUS9400</name>
</gene>
<feature type="region of interest" description="Disordered" evidence="1">
    <location>
        <begin position="361"/>
        <end position="385"/>
    </location>
</feature>
<proteinExistence type="predicted"/>
<evidence type="ECO:0000313" key="3">
    <source>
        <dbReference type="EMBL" id="CAH1108837.1"/>
    </source>
</evidence>